<keyword evidence="2" id="KW-1185">Reference proteome</keyword>
<comment type="caution">
    <text evidence="1">The sequence shown here is derived from an EMBL/GenBank/DDBJ whole genome shotgun (WGS) entry which is preliminary data.</text>
</comment>
<gene>
    <name evidence="1" type="ORF">PHMEG_00013707</name>
</gene>
<protein>
    <submittedName>
        <fullName evidence="1">Retrotransposon protein, Ty3-gypsy subclass</fullName>
    </submittedName>
</protein>
<accession>A0A225W5M5</accession>
<dbReference type="AlphaFoldDB" id="A0A225W5M5"/>
<evidence type="ECO:0000313" key="1">
    <source>
        <dbReference type="EMBL" id="OWZ13041.1"/>
    </source>
</evidence>
<dbReference type="EMBL" id="NBNE01001687">
    <property type="protein sequence ID" value="OWZ13041.1"/>
    <property type="molecule type" value="Genomic_DNA"/>
</dbReference>
<proteinExistence type="predicted"/>
<reference evidence="2" key="1">
    <citation type="submission" date="2017-03" db="EMBL/GenBank/DDBJ databases">
        <title>Phytopthora megakarya and P. palmivora, two closely related causual agents of cacao black pod achieved similar genome size and gene model numbers by different mechanisms.</title>
        <authorList>
            <person name="Ali S."/>
            <person name="Shao J."/>
            <person name="Larry D.J."/>
            <person name="Kronmiller B."/>
            <person name="Shen D."/>
            <person name="Strem M.D."/>
            <person name="Melnick R.L."/>
            <person name="Guiltinan M.J."/>
            <person name="Tyler B.M."/>
            <person name="Meinhardt L.W."/>
            <person name="Bailey B.A."/>
        </authorList>
    </citation>
    <scope>NUCLEOTIDE SEQUENCE [LARGE SCALE GENOMIC DNA]</scope>
    <source>
        <strain evidence="2">zdho120</strain>
    </source>
</reference>
<sequence length="80" mass="9034">MGGTNSVVYVQSTVQEMFAEDFNQDLLIWIDDLLSYDDTDEGRLVLLKTVLNIWKVKELTLNPNVLLARGSLVCRVMVCA</sequence>
<name>A0A225W5M5_9STRA</name>
<dbReference type="Proteomes" id="UP000198211">
    <property type="component" value="Unassembled WGS sequence"/>
</dbReference>
<organism evidence="1 2">
    <name type="scientific">Phytophthora megakarya</name>
    <dbReference type="NCBI Taxonomy" id="4795"/>
    <lineage>
        <taxon>Eukaryota</taxon>
        <taxon>Sar</taxon>
        <taxon>Stramenopiles</taxon>
        <taxon>Oomycota</taxon>
        <taxon>Peronosporomycetes</taxon>
        <taxon>Peronosporales</taxon>
        <taxon>Peronosporaceae</taxon>
        <taxon>Phytophthora</taxon>
    </lineage>
</organism>
<evidence type="ECO:0000313" key="2">
    <source>
        <dbReference type="Proteomes" id="UP000198211"/>
    </source>
</evidence>